<dbReference type="InterPro" id="IPR001268">
    <property type="entry name" value="NADH_UbQ_OxRdtase_30kDa_su"/>
</dbReference>
<evidence type="ECO:0000256" key="2">
    <source>
        <dbReference type="ARBA" id="ARBA00022448"/>
    </source>
</evidence>
<keyword evidence="2 3" id="KW-0813">Transport</keyword>
<dbReference type="AlphaFoldDB" id="A0A2V0NTA8"/>
<dbReference type="FunFam" id="3.30.460.80:FF:000008">
    <property type="entry name" value="NADH:ubiquinone oxidoreductase ND9 subunit"/>
    <property type="match status" value="1"/>
</dbReference>
<name>A0A2V0NTA8_9CHLO</name>
<evidence type="ECO:0000256" key="3">
    <source>
        <dbReference type="RuleBase" id="RU003456"/>
    </source>
</evidence>
<dbReference type="HAMAP" id="MF_01357">
    <property type="entry name" value="NDH1_NuoC"/>
    <property type="match status" value="1"/>
</dbReference>
<keyword evidence="3" id="KW-1278">Translocase</keyword>
<feature type="domain" description="NADH:ubiquinone oxidoreductase 30kDa subunit" evidence="5">
    <location>
        <begin position="137"/>
        <end position="257"/>
    </location>
</feature>
<dbReference type="SUPFAM" id="SSF143243">
    <property type="entry name" value="Nqo5-like"/>
    <property type="match status" value="1"/>
</dbReference>
<dbReference type="PANTHER" id="PTHR10884">
    <property type="entry name" value="NADH DEHYDROGENASE UBIQUINONE IRON-SULFUR PROTEIN 3"/>
    <property type="match status" value="1"/>
</dbReference>
<sequence>MAGRVLAQGAWQASQLLLLPELQHAQAACGGIVRSLSGLASGRTPRPWGQQEQQHPGPQQQQQQQQQQPHALEQRRGFALAIARKLEGRSYNLRNDVVDNHFSGLADYLIKVAPKWIKFAVAGPAQSTDTHNELTLYSDPDSLVPLIRFLRDHVNTQFKCLIDITAVDFPERPARFEVVYHLLSPRWNNRIRVKVCVDEVTPVPTICNLYPAANWFERETWDMFGVFFRDHPDMRRILTDYGFTGHPLRKDFPLSGYTEVRYDYAKKRVVSEPLELSQEFRYFDFQSPWDTLPR</sequence>
<comment type="similarity">
    <text evidence="1 3">Belongs to the complex I 30 kDa subunit family.</text>
</comment>
<dbReference type="FunCoup" id="A0A2V0NTA8">
    <property type="interactions" value="1102"/>
</dbReference>
<evidence type="ECO:0000313" key="6">
    <source>
        <dbReference type="EMBL" id="GBF90864.1"/>
    </source>
</evidence>
<dbReference type="InterPro" id="IPR037232">
    <property type="entry name" value="NADH_quin_OxRdtase_su_C/D-like"/>
</dbReference>
<dbReference type="GO" id="GO:0016651">
    <property type="term" value="F:oxidoreductase activity, acting on NAD(P)H"/>
    <property type="evidence" value="ECO:0007669"/>
    <property type="project" value="InterPro"/>
</dbReference>
<keyword evidence="7" id="KW-1185">Reference proteome</keyword>
<dbReference type="NCBIfam" id="TIGR01961">
    <property type="entry name" value="NuoC_fam"/>
    <property type="match status" value="1"/>
</dbReference>
<organism evidence="6 7">
    <name type="scientific">Raphidocelis subcapitata</name>
    <dbReference type="NCBI Taxonomy" id="307507"/>
    <lineage>
        <taxon>Eukaryota</taxon>
        <taxon>Viridiplantae</taxon>
        <taxon>Chlorophyta</taxon>
        <taxon>core chlorophytes</taxon>
        <taxon>Chlorophyceae</taxon>
        <taxon>CS clade</taxon>
        <taxon>Sphaeropleales</taxon>
        <taxon>Selenastraceae</taxon>
        <taxon>Raphidocelis</taxon>
    </lineage>
</organism>
<dbReference type="InParanoid" id="A0A2V0NTA8"/>
<protein>
    <submittedName>
        <fullName evidence="6">NADH dehydrogenase subunit 9, mitochondrial</fullName>
    </submittedName>
</protein>
<accession>A0A2V0NTA8</accession>
<dbReference type="PROSITE" id="PS00542">
    <property type="entry name" value="COMPLEX1_30K"/>
    <property type="match status" value="1"/>
</dbReference>
<dbReference type="Proteomes" id="UP000247498">
    <property type="component" value="Unassembled WGS sequence"/>
</dbReference>
<evidence type="ECO:0000313" key="7">
    <source>
        <dbReference type="Proteomes" id="UP000247498"/>
    </source>
</evidence>
<dbReference type="NCBIfam" id="NF004733">
    <property type="entry name" value="PRK06074.1-5"/>
    <property type="match status" value="1"/>
</dbReference>
<dbReference type="STRING" id="307507.A0A2V0NTA8"/>
<reference evidence="6 7" key="1">
    <citation type="journal article" date="2018" name="Sci. Rep.">
        <title>Raphidocelis subcapitata (=Pseudokirchneriella subcapitata) provides an insight into genome evolution and environmental adaptations in the Sphaeropleales.</title>
        <authorList>
            <person name="Suzuki S."/>
            <person name="Yamaguchi H."/>
            <person name="Nakajima N."/>
            <person name="Kawachi M."/>
        </authorList>
    </citation>
    <scope>NUCLEOTIDE SEQUENCE [LARGE SCALE GENOMIC DNA]</scope>
    <source>
        <strain evidence="6 7">NIES-35</strain>
    </source>
</reference>
<keyword evidence="3" id="KW-0520">NAD</keyword>
<dbReference type="PANTHER" id="PTHR10884:SF14">
    <property type="entry name" value="NADH DEHYDROGENASE [UBIQUINONE] IRON-SULFUR PROTEIN 3, MITOCHONDRIAL"/>
    <property type="match status" value="1"/>
</dbReference>
<feature type="compositionally biased region" description="Low complexity" evidence="4">
    <location>
        <begin position="49"/>
        <end position="70"/>
    </location>
</feature>
<evidence type="ECO:0000259" key="5">
    <source>
        <dbReference type="Pfam" id="PF00329"/>
    </source>
</evidence>
<dbReference type="InterPro" id="IPR020396">
    <property type="entry name" value="NADH_UbQ_OxRdtase_CS"/>
</dbReference>
<dbReference type="OrthoDB" id="528621at2759"/>
<feature type="region of interest" description="Disordered" evidence="4">
    <location>
        <begin position="40"/>
        <end position="71"/>
    </location>
</feature>
<dbReference type="Pfam" id="PF00329">
    <property type="entry name" value="Complex1_30kDa"/>
    <property type="match status" value="1"/>
</dbReference>
<proteinExistence type="inferred from homology"/>
<evidence type="ECO:0000256" key="1">
    <source>
        <dbReference type="ARBA" id="ARBA00007569"/>
    </source>
</evidence>
<dbReference type="InterPro" id="IPR010218">
    <property type="entry name" value="NADH_DH_suC"/>
</dbReference>
<dbReference type="Gene3D" id="3.30.460.80">
    <property type="entry name" value="NADH:ubiquinone oxidoreductase, 30kDa subunit"/>
    <property type="match status" value="1"/>
</dbReference>
<dbReference type="EMBL" id="BDRX01000020">
    <property type="protein sequence ID" value="GBF90864.1"/>
    <property type="molecule type" value="Genomic_DNA"/>
</dbReference>
<comment type="caution">
    <text evidence="6">The sequence shown here is derived from an EMBL/GenBank/DDBJ whole genome shotgun (WGS) entry which is preliminary data.</text>
</comment>
<dbReference type="GO" id="GO:0008137">
    <property type="term" value="F:NADH dehydrogenase (ubiquinone) activity"/>
    <property type="evidence" value="ECO:0007669"/>
    <property type="project" value="InterPro"/>
</dbReference>
<evidence type="ECO:0000256" key="4">
    <source>
        <dbReference type="SAM" id="MobiDB-lite"/>
    </source>
</evidence>
<gene>
    <name evidence="6" type="ORF">Rsub_03718</name>
</gene>